<dbReference type="GO" id="GO:0005506">
    <property type="term" value="F:iron ion binding"/>
    <property type="evidence" value="ECO:0007669"/>
    <property type="project" value="InterPro"/>
</dbReference>
<dbReference type="InterPro" id="IPR036396">
    <property type="entry name" value="Cyt_P450_sf"/>
</dbReference>
<organism evidence="5 6">
    <name type="scientific">Diaporthe helianthi</name>
    <dbReference type="NCBI Taxonomy" id="158607"/>
    <lineage>
        <taxon>Eukaryota</taxon>
        <taxon>Fungi</taxon>
        <taxon>Dikarya</taxon>
        <taxon>Ascomycota</taxon>
        <taxon>Pezizomycotina</taxon>
        <taxon>Sordariomycetes</taxon>
        <taxon>Sordariomycetidae</taxon>
        <taxon>Diaporthales</taxon>
        <taxon>Diaporthaceae</taxon>
        <taxon>Diaporthe</taxon>
    </lineage>
</organism>
<keyword evidence="1" id="KW-0349">Heme</keyword>
<evidence type="ECO:0000313" key="5">
    <source>
        <dbReference type="EMBL" id="POS74016.1"/>
    </source>
</evidence>
<keyword evidence="4" id="KW-1133">Transmembrane helix</keyword>
<evidence type="ECO:0000256" key="1">
    <source>
        <dbReference type="ARBA" id="ARBA00022617"/>
    </source>
</evidence>
<feature type="transmembrane region" description="Helical" evidence="4">
    <location>
        <begin position="6"/>
        <end position="22"/>
    </location>
</feature>
<dbReference type="Pfam" id="PF00067">
    <property type="entry name" value="p450"/>
    <property type="match status" value="2"/>
</dbReference>
<dbReference type="PANTHER" id="PTHR24305:SF168">
    <property type="entry name" value="P450, PUTATIVE (EUROFUNG)-RELATED"/>
    <property type="match status" value="1"/>
</dbReference>
<dbReference type="GO" id="GO:0016705">
    <property type="term" value="F:oxidoreductase activity, acting on paired donors, with incorporation or reduction of molecular oxygen"/>
    <property type="evidence" value="ECO:0007669"/>
    <property type="project" value="InterPro"/>
</dbReference>
<keyword evidence="2" id="KW-0479">Metal-binding</keyword>
<dbReference type="FunCoup" id="A0A2P5HUU4">
    <property type="interactions" value="1458"/>
</dbReference>
<comment type="caution">
    <text evidence="5">The sequence shown here is derived from an EMBL/GenBank/DDBJ whole genome shotgun (WGS) entry which is preliminary data.</text>
</comment>
<dbReference type="AlphaFoldDB" id="A0A2P5HUU4"/>
<sequence>MKLPDYNSAWLISLVFVITSIMKKTWAYYRLRHIKGPPGTGLTNFFHSREMIRPNVHDWYKNVIEKYGRIARVAPNLIITSSPEVWAQVNIKAGYKRSDWYFQGFRFEHRRDNVFSQTDNKKHDERRKQMAPGYSGRENHEIEATIDARVQEFVQLIKTKYLSTEARLIPMECAQKIQYFTLDVISSVGLGRPFGMLVNDRDVVNFIASAEEGLYKASVFITLGISWLAYIPWLCMLLAPSPKDAGGFGKIVGICFGWVDQRAADHTDERSDMIASFIRHGLAGDELRTEAEIDEAVQSGDALSSSTGIIRLDRAKKLPYLQAVIREGIRTWPPVVNPLCKDVPPGGDTVTVDGKSVFIPGGTCVAYSAVAMHRDEEIYGDDAQSFRPERWFEKDPAKLAAMTRTNDLIFGHGRWHCLGKPVAMLELYKLTFEVRNINDSKRTAR</sequence>
<dbReference type="Proteomes" id="UP000094444">
    <property type="component" value="Unassembled WGS sequence"/>
</dbReference>
<dbReference type="PANTHER" id="PTHR24305">
    <property type="entry name" value="CYTOCHROME P450"/>
    <property type="match status" value="1"/>
</dbReference>
<keyword evidence="3" id="KW-0408">Iron</keyword>
<reference evidence="5" key="1">
    <citation type="submission" date="2017-09" db="EMBL/GenBank/DDBJ databases">
        <title>Polyketide synthases of a Diaporthe helianthi virulent isolate.</title>
        <authorList>
            <person name="Baroncelli R."/>
        </authorList>
    </citation>
    <scope>NUCLEOTIDE SEQUENCE [LARGE SCALE GENOMIC DNA]</scope>
    <source>
        <strain evidence="5">7/96</strain>
    </source>
</reference>
<keyword evidence="4" id="KW-0472">Membrane</keyword>
<dbReference type="GO" id="GO:0004497">
    <property type="term" value="F:monooxygenase activity"/>
    <property type="evidence" value="ECO:0007669"/>
    <property type="project" value="InterPro"/>
</dbReference>
<name>A0A2P5HUU4_DIAHE</name>
<evidence type="ECO:0000313" key="6">
    <source>
        <dbReference type="Proteomes" id="UP000094444"/>
    </source>
</evidence>
<proteinExistence type="predicted"/>
<dbReference type="Gene3D" id="1.10.630.10">
    <property type="entry name" value="Cytochrome P450"/>
    <property type="match status" value="2"/>
</dbReference>
<evidence type="ECO:0000256" key="2">
    <source>
        <dbReference type="ARBA" id="ARBA00022723"/>
    </source>
</evidence>
<dbReference type="EMBL" id="MAVT02000696">
    <property type="protein sequence ID" value="POS74016.1"/>
    <property type="molecule type" value="Genomic_DNA"/>
</dbReference>
<evidence type="ECO:0000256" key="3">
    <source>
        <dbReference type="ARBA" id="ARBA00023004"/>
    </source>
</evidence>
<gene>
    <name evidence="5" type="ORF">DHEL01_v207592</name>
</gene>
<accession>A0A2P5HUU4</accession>
<dbReference type="InParanoid" id="A0A2P5HUU4"/>
<dbReference type="InterPro" id="IPR050121">
    <property type="entry name" value="Cytochrome_P450_monoxygenase"/>
</dbReference>
<keyword evidence="6" id="KW-1185">Reference proteome</keyword>
<evidence type="ECO:0000256" key="4">
    <source>
        <dbReference type="SAM" id="Phobius"/>
    </source>
</evidence>
<dbReference type="STRING" id="158607.A0A2P5HUU4"/>
<dbReference type="InterPro" id="IPR001128">
    <property type="entry name" value="Cyt_P450"/>
</dbReference>
<dbReference type="GO" id="GO:0020037">
    <property type="term" value="F:heme binding"/>
    <property type="evidence" value="ECO:0007669"/>
    <property type="project" value="InterPro"/>
</dbReference>
<keyword evidence="4" id="KW-0812">Transmembrane</keyword>
<dbReference type="SUPFAM" id="SSF48264">
    <property type="entry name" value="Cytochrome P450"/>
    <property type="match status" value="1"/>
</dbReference>
<dbReference type="OrthoDB" id="3934656at2759"/>
<protein>
    <submittedName>
        <fullName evidence="5">Cytochrome P450</fullName>
    </submittedName>
</protein>